<comment type="catalytic activity">
    <reaction evidence="5">
        <text>adenosine(37) in tRNA + dimethylallyl diphosphate = N(6)-dimethylallyladenosine(37) in tRNA + diphosphate</text>
        <dbReference type="Rhea" id="RHEA:26482"/>
        <dbReference type="Rhea" id="RHEA-COMP:10162"/>
        <dbReference type="Rhea" id="RHEA-COMP:10375"/>
        <dbReference type="ChEBI" id="CHEBI:33019"/>
        <dbReference type="ChEBI" id="CHEBI:57623"/>
        <dbReference type="ChEBI" id="CHEBI:74411"/>
        <dbReference type="ChEBI" id="CHEBI:74415"/>
        <dbReference type="EC" id="2.5.1.75"/>
    </reaction>
</comment>
<organism evidence="8">
    <name type="scientific">Melampsora larici-populina (strain 98AG31 / pathotype 3-4-7)</name>
    <name type="common">Poplar leaf rust fungus</name>
    <dbReference type="NCBI Taxonomy" id="747676"/>
    <lineage>
        <taxon>Eukaryota</taxon>
        <taxon>Fungi</taxon>
        <taxon>Dikarya</taxon>
        <taxon>Basidiomycota</taxon>
        <taxon>Pucciniomycotina</taxon>
        <taxon>Pucciniomycetes</taxon>
        <taxon>Pucciniales</taxon>
        <taxon>Melampsoraceae</taxon>
        <taxon>Melampsora</taxon>
    </lineage>
</organism>
<dbReference type="InParanoid" id="F4RLK1"/>
<dbReference type="eggNOG" id="KOG1384">
    <property type="taxonomic scope" value="Eukaryota"/>
</dbReference>
<evidence type="ECO:0000256" key="1">
    <source>
        <dbReference type="ARBA" id="ARBA00005842"/>
    </source>
</evidence>
<gene>
    <name evidence="7" type="ORF">MELLADRAFT_36049</name>
</gene>
<reference evidence="8" key="1">
    <citation type="journal article" date="2011" name="Proc. Natl. Acad. Sci. U.S.A.">
        <title>Obligate biotrophy features unraveled by the genomic analysis of rust fungi.</title>
        <authorList>
            <person name="Duplessis S."/>
            <person name="Cuomo C.A."/>
            <person name="Lin Y.-C."/>
            <person name="Aerts A."/>
            <person name="Tisserant E."/>
            <person name="Veneault-Fourrey C."/>
            <person name="Joly D.L."/>
            <person name="Hacquard S."/>
            <person name="Amselem J."/>
            <person name="Cantarel B.L."/>
            <person name="Chiu R."/>
            <person name="Coutinho P.M."/>
            <person name="Feau N."/>
            <person name="Field M."/>
            <person name="Frey P."/>
            <person name="Gelhaye E."/>
            <person name="Goldberg J."/>
            <person name="Grabherr M.G."/>
            <person name="Kodira C.D."/>
            <person name="Kohler A."/>
            <person name="Kuees U."/>
            <person name="Lindquist E.A."/>
            <person name="Lucas S.M."/>
            <person name="Mago R."/>
            <person name="Mauceli E."/>
            <person name="Morin E."/>
            <person name="Murat C."/>
            <person name="Pangilinan J.L."/>
            <person name="Park R."/>
            <person name="Pearson M."/>
            <person name="Quesneville H."/>
            <person name="Rouhier N."/>
            <person name="Sakthikumar S."/>
            <person name="Salamov A.A."/>
            <person name="Schmutz J."/>
            <person name="Selles B."/>
            <person name="Shapiro H."/>
            <person name="Tanguay P."/>
            <person name="Tuskan G.A."/>
            <person name="Henrissat B."/>
            <person name="Van de Peer Y."/>
            <person name="Rouze P."/>
            <person name="Ellis J.G."/>
            <person name="Dodds P.N."/>
            <person name="Schein J.E."/>
            <person name="Zhong S."/>
            <person name="Hamelin R.C."/>
            <person name="Grigoriev I.V."/>
            <person name="Szabo L.J."/>
            <person name="Martin F."/>
        </authorList>
    </citation>
    <scope>NUCLEOTIDE SEQUENCE [LARGE SCALE GENOMIC DNA]</scope>
    <source>
        <strain evidence="8">98AG31 / pathotype 3-4-7</strain>
    </source>
</reference>
<keyword evidence="3 6" id="KW-0547">Nucleotide-binding</keyword>
<dbReference type="GO" id="GO:0052381">
    <property type="term" value="F:tRNA dimethylallyltransferase activity"/>
    <property type="evidence" value="ECO:0007669"/>
    <property type="project" value="UniProtKB-EC"/>
</dbReference>
<comment type="similarity">
    <text evidence="1 6">Belongs to the IPP transferase family.</text>
</comment>
<evidence type="ECO:0000256" key="3">
    <source>
        <dbReference type="ARBA" id="ARBA00022741"/>
    </source>
</evidence>
<name>F4RLK1_MELLP</name>
<evidence type="ECO:0000313" key="8">
    <source>
        <dbReference type="Proteomes" id="UP000001072"/>
    </source>
</evidence>
<dbReference type="HOGENOM" id="CLU_032616_2_3_1"/>
<dbReference type="FunCoup" id="F4RLK1">
    <property type="interactions" value="461"/>
</dbReference>
<dbReference type="EC" id="2.5.1.75" evidence="5"/>
<dbReference type="GO" id="GO:0005524">
    <property type="term" value="F:ATP binding"/>
    <property type="evidence" value="ECO:0007669"/>
    <property type="project" value="UniProtKB-KW"/>
</dbReference>
<dbReference type="KEGG" id="mlr:MELLADRAFT_36049"/>
<dbReference type="EMBL" id="GL883107">
    <property type="protein sequence ID" value="EGG06550.1"/>
    <property type="molecule type" value="Genomic_DNA"/>
</dbReference>
<protein>
    <recommendedName>
        <fullName evidence="5">tRNA dimethylallyltransferase</fullName>
        <ecNumber evidence="5">2.5.1.75</ecNumber>
    </recommendedName>
</protein>
<evidence type="ECO:0000256" key="6">
    <source>
        <dbReference type="RuleBase" id="RU003785"/>
    </source>
</evidence>
<keyword evidence="4 6" id="KW-0067">ATP-binding</keyword>
<dbReference type="NCBIfam" id="TIGR00174">
    <property type="entry name" value="miaA"/>
    <property type="match status" value="1"/>
</dbReference>
<evidence type="ECO:0000313" key="7">
    <source>
        <dbReference type="EMBL" id="EGG06550.1"/>
    </source>
</evidence>
<keyword evidence="5" id="KW-0819">tRNA processing</keyword>
<accession>F4RLK1</accession>
<dbReference type="GO" id="GO:0005739">
    <property type="term" value="C:mitochondrion"/>
    <property type="evidence" value="ECO:0007669"/>
    <property type="project" value="TreeGrafter"/>
</dbReference>
<dbReference type="PANTHER" id="PTHR11088">
    <property type="entry name" value="TRNA DIMETHYLALLYLTRANSFERASE"/>
    <property type="match status" value="1"/>
</dbReference>
<dbReference type="Gene3D" id="1.10.20.140">
    <property type="match status" value="1"/>
</dbReference>
<dbReference type="SUPFAM" id="SSF52540">
    <property type="entry name" value="P-loop containing nucleoside triphosphate hydrolases"/>
    <property type="match status" value="2"/>
</dbReference>
<dbReference type="HAMAP" id="MF_00185">
    <property type="entry name" value="IPP_trans"/>
    <property type="match status" value="1"/>
</dbReference>
<dbReference type="STRING" id="747676.F4RLK1"/>
<dbReference type="GeneID" id="18927527"/>
<dbReference type="PANTHER" id="PTHR11088:SF89">
    <property type="entry name" value="TRNA DIMETHYLALLYLTRANSFERASE"/>
    <property type="match status" value="1"/>
</dbReference>
<keyword evidence="8" id="KW-1185">Reference proteome</keyword>
<dbReference type="InterPro" id="IPR018022">
    <property type="entry name" value="IPT"/>
</dbReference>
<dbReference type="InterPro" id="IPR039657">
    <property type="entry name" value="Dimethylallyltransferase"/>
</dbReference>
<dbReference type="Gene3D" id="3.40.50.300">
    <property type="entry name" value="P-loop containing nucleotide triphosphate hydrolases"/>
    <property type="match status" value="1"/>
</dbReference>
<dbReference type="Proteomes" id="UP000001072">
    <property type="component" value="Unassembled WGS sequence"/>
</dbReference>
<dbReference type="GO" id="GO:0006400">
    <property type="term" value="P:tRNA modification"/>
    <property type="evidence" value="ECO:0007669"/>
    <property type="project" value="TreeGrafter"/>
</dbReference>
<evidence type="ECO:0000256" key="2">
    <source>
        <dbReference type="ARBA" id="ARBA00022679"/>
    </source>
</evidence>
<keyword evidence="2 6" id="KW-0808">Transferase</keyword>
<sequence>MKPDPQNLVVIVGTTGTGKSQLGIQLSNNLYSSKGPLQAEIINGDSMQVYKGLDVLTNKVSPSEMMDVPHHLISFLDIDEDYTVERFRSDAVKTAEDIHDRGKLPIVVGGTGYYIQNLILPGRLSKDTSSTATGLDKDIRALQSVGLALFNALRVIDPEMSERWHWRDLRKVRRSLEVPVCTGKKMSAVVAEQDHRDAAADETDSPNHAPYRTLVFWLYAEPTELGSRLDDRVDEMLKKGLVDEVQYLRNKKLQSQQAMDAVTDVSRGPYQAIGTRDLTSPVQAFDELSDSETFEIKINKATELTKISTRQYAKSQVKWMQNKFLPEVNKLRSKPQSEVELYLLDATDLTHWSENVFLPAQRILQGTVPTHP</sequence>
<dbReference type="InterPro" id="IPR027417">
    <property type="entry name" value="P-loop_NTPase"/>
</dbReference>
<dbReference type="AlphaFoldDB" id="F4RLK1"/>
<proteinExistence type="inferred from homology"/>
<dbReference type="OrthoDB" id="775260at2759"/>
<evidence type="ECO:0000256" key="5">
    <source>
        <dbReference type="RuleBase" id="RU003783"/>
    </source>
</evidence>
<dbReference type="RefSeq" id="XP_007409990.1">
    <property type="nucleotide sequence ID" value="XM_007409928.1"/>
</dbReference>
<evidence type="ECO:0000256" key="4">
    <source>
        <dbReference type="ARBA" id="ARBA00022840"/>
    </source>
</evidence>
<dbReference type="VEuPathDB" id="FungiDB:MELLADRAFT_36049"/>
<dbReference type="Pfam" id="PF01715">
    <property type="entry name" value="IPPT"/>
    <property type="match status" value="1"/>
</dbReference>